<organism evidence="1 2">
    <name type="scientific">Ciona savignyi</name>
    <name type="common">Pacific transparent sea squirt</name>
    <dbReference type="NCBI Taxonomy" id="51511"/>
    <lineage>
        <taxon>Eukaryota</taxon>
        <taxon>Metazoa</taxon>
        <taxon>Chordata</taxon>
        <taxon>Tunicata</taxon>
        <taxon>Ascidiacea</taxon>
        <taxon>Phlebobranchia</taxon>
        <taxon>Cionidae</taxon>
        <taxon>Ciona</taxon>
    </lineage>
</organism>
<dbReference type="Gene3D" id="3.30.710.10">
    <property type="entry name" value="Potassium Channel Kv1.1, Chain A"/>
    <property type="match status" value="1"/>
</dbReference>
<dbReference type="InParanoid" id="H2YXW2"/>
<evidence type="ECO:0000313" key="2">
    <source>
        <dbReference type="Proteomes" id="UP000007875"/>
    </source>
</evidence>
<dbReference type="Ensembl" id="ENSCSAVT00000010297.1">
    <property type="protein sequence ID" value="ENSCSAVP00000010173.1"/>
    <property type="gene ID" value="ENSCSAVG00000006003.1"/>
</dbReference>
<accession>H2YXW2</accession>
<evidence type="ECO:0000313" key="1">
    <source>
        <dbReference type="Ensembl" id="ENSCSAVP00000010173.1"/>
    </source>
</evidence>
<dbReference type="HOGENOM" id="CLU_3019454_0_0_1"/>
<reference evidence="1" key="2">
    <citation type="submission" date="2025-08" db="UniProtKB">
        <authorList>
            <consortium name="Ensembl"/>
        </authorList>
    </citation>
    <scope>IDENTIFICATION</scope>
</reference>
<reference evidence="1" key="3">
    <citation type="submission" date="2025-09" db="UniProtKB">
        <authorList>
            <consortium name="Ensembl"/>
        </authorList>
    </citation>
    <scope>IDENTIFICATION</scope>
</reference>
<dbReference type="InterPro" id="IPR011333">
    <property type="entry name" value="SKP1/BTB/POZ_sf"/>
</dbReference>
<protein>
    <submittedName>
        <fullName evidence="1">Uncharacterized protein</fullName>
    </submittedName>
</protein>
<dbReference type="SUPFAM" id="SSF54695">
    <property type="entry name" value="POZ domain"/>
    <property type="match status" value="1"/>
</dbReference>
<dbReference type="AlphaFoldDB" id="H2YXW2"/>
<keyword evidence="2" id="KW-1185">Reference proteome</keyword>
<proteinExistence type="predicted"/>
<dbReference type="GeneTree" id="ENSGT00660000097147"/>
<name>H2YXW2_CIOSA</name>
<sequence>MYTTELWITEENVIDMLLISCLLQVRTVKEACMFILIKQPSWKRGAVKRLSNNLNG</sequence>
<reference evidence="2" key="1">
    <citation type="submission" date="2003-08" db="EMBL/GenBank/DDBJ databases">
        <authorList>
            <person name="Birren B."/>
            <person name="Nusbaum C."/>
            <person name="Abebe A."/>
            <person name="Abouelleil A."/>
            <person name="Adekoya E."/>
            <person name="Ait-zahra M."/>
            <person name="Allen N."/>
            <person name="Allen T."/>
            <person name="An P."/>
            <person name="Anderson M."/>
            <person name="Anderson S."/>
            <person name="Arachchi H."/>
            <person name="Armbruster J."/>
            <person name="Bachantsang P."/>
            <person name="Baldwin J."/>
            <person name="Barry A."/>
            <person name="Bayul T."/>
            <person name="Blitshsteyn B."/>
            <person name="Bloom T."/>
            <person name="Blye J."/>
            <person name="Boguslavskiy L."/>
            <person name="Borowsky M."/>
            <person name="Boukhgalter B."/>
            <person name="Brunache A."/>
            <person name="Butler J."/>
            <person name="Calixte N."/>
            <person name="Calvo S."/>
            <person name="Camarata J."/>
            <person name="Campo K."/>
            <person name="Chang J."/>
            <person name="Cheshatsang Y."/>
            <person name="Citroen M."/>
            <person name="Collymore A."/>
            <person name="Considine T."/>
            <person name="Cook A."/>
            <person name="Cooke P."/>
            <person name="Corum B."/>
            <person name="Cuomo C."/>
            <person name="David R."/>
            <person name="Dawoe T."/>
            <person name="Degray S."/>
            <person name="Dodge S."/>
            <person name="Dooley K."/>
            <person name="Dorje P."/>
            <person name="Dorjee K."/>
            <person name="Dorris L."/>
            <person name="Duffey N."/>
            <person name="Dupes A."/>
            <person name="Elkins T."/>
            <person name="Engels R."/>
            <person name="Erickson J."/>
            <person name="Farina A."/>
            <person name="Faro S."/>
            <person name="Ferreira P."/>
            <person name="Fischer H."/>
            <person name="Fitzgerald M."/>
            <person name="Foley K."/>
            <person name="Gage D."/>
            <person name="Galagan J."/>
            <person name="Gearin G."/>
            <person name="Gnerre S."/>
            <person name="Gnirke A."/>
            <person name="Goyette A."/>
            <person name="Graham J."/>
            <person name="Grandbois E."/>
            <person name="Gyaltsen K."/>
            <person name="Hafez N."/>
            <person name="Hagopian D."/>
            <person name="Hagos B."/>
            <person name="Hall J."/>
            <person name="Hatcher B."/>
            <person name="Heller A."/>
            <person name="Higgins H."/>
            <person name="Honan T."/>
            <person name="Horn A."/>
            <person name="Houde N."/>
            <person name="Hughes L."/>
            <person name="Hulme W."/>
            <person name="Husby E."/>
            <person name="Iliev I."/>
            <person name="Jaffe D."/>
            <person name="Jones C."/>
            <person name="Kamal M."/>
            <person name="Kamat A."/>
            <person name="Kamvysselis M."/>
            <person name="Karlsson E."/>
            <person name="Kells C."/>
            <person name="Kieu A."/>
            <person name="Kisner P."/>
            <person name="Kodira C."/>
            <person name="Kulbokas E."/>
            <person name="Labutti K."/>
            <person name="Lama D."/>
            <person name="Landers T."/>
            <person name="Leger J."/>
            <person name="Levine S."/>
            <person name="Lewis D."/>
            <person name="Lewis T."/>
            <person name="Lindblad-toh K."/>
            <person name="Liu X."/>
            <person name="Lokyitsang T."/>
            <person name="Lokyitsang Y."/>
            <person name="Lucien O."/>
            <person name="Lui A."/>
            <person name="Ma L.J."/>
            <person name="Mabbitt R."/>
            <person name="Macdonald J."/>
            <person name="Maclean C."/>
            <person name="Major J."/>
            <person name="Manning J."/>
            <person name="Marabella R."/>
            <person name="Maru K."/>
            <person name="Matthews C."/>
            <person name="Mauceli E."/>
            <person name="Mccarthy M."/>
            <person name="Mcdonough S."/>
            <person name="Mcghee T."/>
            <person name="Meldrim J."/>
            <person name="Meneus L."/>
            <person name="Mesirov J."/>
            <person name="Mihalev A."/>
            <person name="Mihova T."/>
            <person name="Mikkelsen T."/>
            <person name="Mlenga V."/>
            <person name="Moru K."/>
            <person name="Mozes J."/>
            <person name="Mulrain L."/>
            <person name="Munson G."/>
            <person name="Naylor J."/>
            <person name="Newes C."/>
            <person name="Nguyen C."/>
            <person name="Nguyen N."/>
            <person name="Nguyen T."/>
            <person name="Nicol R."/>
            <person name="Nielsen C."/>
            <person name="Nizzari M."/>
            <person name="Norbu C."/>
            <person name="Norbu N."/>
            <person name="O'donnell P."/>
            <person name="Okoawo O."/>
            <person name="O'leary S."/>
            <person name="Omotosho B."/>
            <person name="O'neill K."/>
            <person name="Osman S."/>
            <person name="Parker S."/>
            <person name="Perrin D."/>
            <person name="Phunkhang P."/>
            <person name="Piqani B."/>
            <person name="Purcell S."/>
            <person name="Rachupka T."/>
            <person name="Ramasamy U."/>
            <person name="Rameau R."/>
            <person name="Ray V."/>
            <person name="Raymond C."/>
            <person name="Retta R."/>
            <person name="Richardson S."/>
            <person name="Rise C."/>
            <person name="Rodriguez J."/>
            <person name="Rogers J."/>
            <person name="Rogov P."/>
            <person name="Rutman M."/>
            <person name="Schupbach R."/>
            <person name="Seaman C."/>
            <person name="Settipalli S."/>
            <person name="Sharpe T."/>
            <person name="Sheridan J."/>
            <person name="Sherpa N."/>
            <person name="Shi J."/>
            <person name="Smirnov S."/>
            <person name="Smith C."/>
            <person name="Sougnez C."/>
            <person name="Spencer B."/>
            <person name="Stalker J."/>
            <person name="Stange-thomann N."/>
            <person name="Stavropoulos S."/>
            <person name="Stetson K."/>
            <person name="Stone C."/>
            <person name="Stone S."/>
            <person name="Stubbs M."/>
            <person name="Talamas J."/>
            <person name="Tchuinga P."/>
            <person name="Tenzing P."/>
            <person name="Tesfaye S."/>
            <person name="Theodore J."/>
            <person name="Thoulutsang Y."/>
            <person name="Topham K."/>
            <person name="Towey S."/>
            <person name="Tsamla T."/>
            <person name="Tsomo N."/>
            <person name="Vallee D."/>
            <person name="Vassiliev H."/>
            <person name="Venkataraman V."/>
            <person name="Vinson J."/>
            <person name="Vo A."/>
            <person name="Wade C."/>
            <person name="Wang S."/>
            <person name="Wangchuk T."/>
            <person name="Wangdi T."/>
            <person name="Whittaker C."/>
            <person name="Wilkinson J."/>
            <person name="Wu Y."/>
            <person name="Wyman D."/>
            <person name="Yadav S."/>
            <person name="Yang S."/>
            <person name="Yang X."/>
            <person name="Yeager S."/>
            <person name="Yee E."/>
            <person name="Young G."/>
            <person name="Zainoun J."/>
            <person name="Zembeck L."/>
            <person name="Zimmer A."/>
            <person name="Zody M."/>
            <person name="Lander E."/>
        </authorList>
    </citation>
    <scope>NUCLEOTIDE SEQUENCE [LARGE SCALE GENOMIC DNA]</scope>
</reference>
<dbReference type="Proteomes" id="UP000007875">
    <property type="component" value="Unassembled WGS sequence"/>
</dbReference>